<dbReference type="Gene3D" id="3.30.200.20">
    <property type="entry name" value="Phosphorylase Kinase, domain 1"/>
    <property type="match status" value="1"/>
</dbReference>
<proteinExistence type="predicted"/>
<dbReference type="EMBL" id="BAAAND010000004">
    <property type="protein sequence ID" value="GAA1577836.1"/>
    <property type="molecule type" value="Genomic_DNA"/>
</dbReference>
<evidence type="ECO:0000313" key="2">
    <source>
        <dbReference type="EMBL" id="GAA1577836.1"/>
    </source>
</evidence>
<accession>A0ABN2DKI9</accession>
<organism evidence="2 3">
    <name type="scientific">Kribbella karoonensis</name>
    <dbReference type="NCBI Taxonomy" id="324851"/>
    <lineage>
        <taxon>Bacteria</taxon>
        <taxon>Bacillati</taxon>
        <taxon>Actinomycetota</taxon>
        <taxon>Actinomycetes</taxon>
        <taxon>Propionibacteriales</taxon>
        <taxon>Kribbellaceae</taxon>
        <taxon>Kribbella</taxon>
    </lineage>
</organism>
<gene>
    <name evidence="2" type="ORF">GCM10009742_22140</name>
</gene>
<dbReference type="SUPFAM" id="SSF56112">
    <property type="entry name" value="Protein kinase-like (PK-like)"/>
    <property type="match status" value="1"/>
</dbReference>
<evidence type="ECO:0000259" key="1">
    <source>
        <dbReference type="Pfam" id="PF01636"/>
    </source>
</evidence>
<keyword evidence="3" id="KW-1185">Reference proteome</keyword>
<sequence>MRKSYGVHAAELHRIHAGTNTVNYRVVDDTGRSWFAKLYKGNLDSEREAIELTAYAGRAVPVPAVRRTLDGELIAVPLPMSLWEFVEGETAEGGITGARWPAVGTALGRLHRHLSEHPAAKPALRPAAELRDVVRARRNFDELIARFQARAELSPFEAWACEAARERRALLERAGAILAGLPALTTQVLHGDLASPNLMLRGDDVAAVIDFQPPRPGFVAWEIARIGCDPRTVILGDQWIDGLAVLLDAYRAEHPAARPDDLLSAVAAGCAHTLGSTFPLAEPAPIPASLELYARARHQAALTMLDRLPEARDRLSVGG</sequence>
<reference evidence="2 3" key="1">
    <citation type="journal article" date="2019" name="Int. J. Syst. Evol. Microbiol.">
        <title>The Global Catalogue of Microorganisms (GCM) 10K type strain sequencing project: providing services to taxonomists for standard genome sequencing and annotation.</title>
        <authorList>
            <consortium name="The Broad Institute Genomics Platform"/>
            <consortium name="The Broad Institute Genome Sequencing Center for Infectious Disease"/>
            <person name="Wu L."/>
            <person name="Ma J."/>
        </authorList>
    </citation>
    <scope>NUCLEOTIDE SEQUENCE [LARGE SCALE GENOMIC DNA]</scope>
    <source>
        <strain evidence="2 3">JCM 14304</strain>
    </source>
</reference>
<evidence type="ECO:0000313" key="3">
    <source>
        <dbReference type="Proteomes" id="UP001500190"/>
    </source>
</evidence>
<comment type="caution">
    <text evidence="2">The sequence shown here is derived from an EMBL/GenBank/DDBJ whole genome shotgun (WGS) entry which is preliminary data.</text>
</comment>
<dbReference type="InterPro" id="IPR011009">
    <property type="entry name" value="Kinase-like_dom_sf"/>
</dbReference>
<protein>
    <recommendedName>
        <fullName evidence="1">Aminoglycoside phosphotransferase domain-containing protein</fullName>
    </recommendedName>
</protein>
<dbReference type="RefSeq" id="WP_344189802.1">
    <property type="nucleotide sequence ID" value="NZ_BAAAND010000004.1"/>
</dbReference>
<dbReference type="Gene3D" id="3.90.1200.10">
    <property type="match status" value="1"/>
</dbReference>
<dbReference type="Proteomes" id="UP001500190">
    <property type="component" value="Unassembled WGS sequence"/>
</dbReference>
<feature type="domain" description="Aminoglycoside phosphotransferase" evidence="1">
    <location>
        <begin position="13"/>
        <end position="245"/>
    </location>
</feature>
<name>A0ABN2DKI9_9ACTN</name>
<dbReference type="InterPro" id="IPR002575">
    <property type="entry name" value="Aminoglycoside_PTrfase"/>
</dbReference>
<dbReference type="Pfam" id="PF01636">
    <property type="entry name" value="APH"/>
    <property type="match status" value="1"/>
</dbReference>